<accession>A0A8B8AQD8</accession>
<evidence type="ECO:0000313" key="5">
    <source>
        <dbReference type="RefSeq" id="XP_022292853.1"/>
    </source>
</evidence>
<dbReference type="AlphaFoldDB" id="A0A8B8AQD8"/>
<feature type="region of interest" description="Disordered" evidence="2">
    <location>
        <begin position="1"/>
        <end position="27"/>
    </location>
</feature>
<evidence type="ECO:0000256" key="1">
    <source>
        <dbReference type="ARBA" id="ARBA00007665"/>
    </source>
</evidence>
<dbReference type="GeneID" id="111103702"/>
<dbReference type="InterPro" id="IPR001498">
    <property type="entry name" value="Impact_N"/>
</dbReference>
<dbReference type="Proteomes" id="UP000694844">
    <property type="component" value="Chromosome 7"/>
</dbReference>
<feature type="compositionally biased region" description="Polar residues" evidence="2">
    <location>
        <begin position="18"/>
        <end position="27"/>
    </location>
</feature>
<name>A0A8B8AQD8_CRAVI</name>
<evidence type="ECO:0000256" key="2">
    <source>
        <dbReference type="SAM" id="MobiDB-lite"/>
    </source>
</evidence>
<evidence type="ECO:0000259" key="3">
    <source>
        <dbReference type="Pfam" id="PF01205"/>
    </source>
</evidence>
<feature type="compositionally biased region" description="Low complexity" evidence="2">
    <location>
        <begin position="1"/>
        <end position="11"/>
    </location>
</feature>
<dbReference type="Gene3D" id="3.30.230.30">
    <property type="entry name" value="Impact, N-terminal domain"/>
    <property type="match status" value="1"/>
</dbReference>
<dbReference type="GO" id="GO:0005737">
    <property type="term" value="C:cytoplasm"/>
    <property type="evidence" value="ECO:0007669"/>
    <property type="project" value="TreeGrafter"/>
</dbReference>
<evidence type="ECO:0000313" key="4">
    <source>
        <dbReference type="Proteomes" id="UP000694844"/>
    </source>
</evidence>
<protein>
    <submittedName>
        <fullName evidence="5">Uncharacterized protein LOC111103702</fullName>
    </submittedName>
</protein>
<feature type="domain" description="Impact N-terminal" evidence="3">
    <location>
        <begin position="203"/>
        <end position="300"/>
    </location>
</feature>
<dbReference type="Pfam" id="PF01205">
    <property type="entry name" value="Impact_N"/>
    <property type="match status" value="1"/>
</dbReference>
<dbReference type="InterPro" id="IPR023582">
    <property type="entry name" value="Impact"/>
</dbReference>
<dbReference type="GO" id="GO:0006446">
    <property type="term" value="P:regulation of translational initiation"/>
    <property type="evidence" value="ECO:0007669"/>
    <property type="project" value="TreeGrafter"/>
</dbReference>
<organism evidence="4 5">
    <name type="scientific">Crassostrea virginica</name>
    <name type="common">Eastern oyster</name>
    <dbReference type="NCBI Taxonomy" id="6565"/>
    <lineage>
        <taxon>Eukaryota</taxon>
        <taxon>Metazoa</taxon>
        <taxon>Spiralia</taxon>
        <taxon>Lophotrochozoa</taxon>
        <taxon>Mollusca</taxon>
        <taxon>Bivalvia</taxon>
        <taxon>Autobranchia</taxon>
        <taxon>Pteriomorphia</taxon>
        <taxon>Ostreida</taxon>
        <taxon>Ostreoidea</taxon>
        <taxon>Ostreidae</taxon>
        <taxon>Crassostrea</taxon>
    </lineage>
</organism>
<dbReference type="RefSeq" id="XP_022292853.1">
    <property type="nucleotide sequence ID" value="XM_022437145.1"/>
</dbReference>
<dbReference type="KEGG" id="cvn:111103702"/>
<sequence length="306" mass="34810">MTKAASKTRSASSKDEQCSPNKVQNSVPLEVPLEVLNNLQKSIEGIGKKVHRLESLETELKEIKTSIEDPDSGFAQALKYVSEQAESDSDELYYIKSENAQLRRELDLLRATVINMDRRIKHMDSEITDLRSRSMRDNILIHNLEYVPGERITMPNEGKYEEPIPKLEISDALQLDVSQVESLDNIEVVYTQPTKSKGPEIFATGRKVSTMSEVSELYKKVNVDPNSVASDHRILVYRFKDSDGKIQESYWDDGEHGAGRRLLQYMRVNKIVNVGVVITRWSGGIHLGPYRFKIMEEHIQDSKLTG</sequence>
<reference evidence="5" key="1">
    <citation type="submission" date="2025-08" db="UniProtKB">
        <authorList>
            <consortium name="RefSeq"/>
        </authorList>
    </citation>
    <scope>IDENTIFICATION</scope>
    <source>
        <tissue evidence="5">Whole sample</tissue>
    </source>
</reference>
<dbReference type="PANTHER" id="PTHR16301">
    <property type="entry name" value="IMPACT-RELATED"/>
    <property type="match status" value="1"/>
</dbReference>
<keyword evidence="4" id="KW-1185">Reference proteome</keyword>
<proteinExistence type="inferred from homology"/>
<comment type="similarity">
    <text evidence="1">Belongs to the IMPACT family.</text>
</comment>
<dbReference type="SUPFAM" id="SSF54211">
    <property type="entry name" value="Ribosomal protein S5 domain 2-like"/>
    <property type="match status" value="1"/>
</dbReference>
<dbReference type="GO" id="GO:0140469">
    <property type="term" value="P:GCN2-mediated signaling"/>
    <property type="evidence" value="ECO:0007669"/>
    <property type="project" value="TreeGrafter"/>
</dbReference>
<dbReference type="InterPro" id="IPR020568">
    <property type="entry name" value="Ribosomal_Su5_D2-typ_SF"/>
</dbReference>
<dbReference type="PANTHER" id="PTHR16301:SF25">
    <property type="entry name" value="PROTEIN IMPACT"/>
    <property type="match status" value="1"/>
</dbReference>
<dbReference type="InterPro" id="IPR036956">
    <property type="entry name" value="Impact_N_sf"/>
</dbReference>
<gene>
    <name evidence="5" type="primary">LOC111103702</name>
</gene>
<dbReference type="OrthoDB" id="5971988at2759"/>